<feature type="domain" description="DHFR" evidence="7">
    <location>
        <begin position="17"/>
        <end position="233"/>
    </location>
</feature>
<accession>A0A194X246</accession>
<dbReference type="Gene3D" id="3.40.430.10">
    <property type="entry name" value="Dihydrofolate Reductase, subunit A"/>
    <property type="match status" value="1"/>
</dbReference>
<dbReference type="GO" id="GO:0050661">
    <property type="term" value="F:NADP binding"/>
    <property type="evidence" value="ECO:0007669"/>
    <property type="project" value="InterPro"/>
</dbReference>
<evidence type="ECO:0000256" key="6">
    <source>
        <dbReference type="ARBA" id="ARBA00023002"/>
    </source>
</evidence>
<organism evidence="8 9">
    <name type="scientific">Mollisia scopiformis</name>
    <name type="common">Conifer needle endophyte fungus</name>
    <name type="synonym">Phialocephala scopiformis</name>
    <dbReference type="NCBI Taxonomy" id="149040"/>
    <lineage>
        <taxon>Eukaryota</taxon>
        <taxon>Fungi</taxon>
        <taxon>Dikarya</taxon>
        <taxon>Ascomycota</taxon>
        <taxon>Pezizomycotina</taxon>
        <taxon>Leotiomycetes</taxon>
        <taxon>Helotiales</taxon>
        <taxon>Mollisiaceae</taxon>
        <taxon>Mollisia</taxon>
    </lineage>
</organism>
<dbReference type="OrthoDB" id="414698at2759"/>
<dbReference type="FunCoup" id="A0A194X246">
    <property type="interactions" value="482"/>
</dbReference>
<evidence type="ECO:0000256" key="2">
    <source>
        <dbReference type="ARBA" id="ARBA00012856"/>
    </source>
</evidence>
<evidence type="ECO:0000256" key="4">
    <source>
        <dbReference type="ARBA" id="ARBA00022563"/>
    </source>
</evidence>
<dbReference type="SUPFAM" id="SSF53597">
    <property type="entry name" value="Dihydrofolate reductase-like"/>
    <property type="match status" value="1"/>
</dbReference>
<dbReference type="PANTHER" id="PTHR48069">
    <property type="entry name" value="DIHYDROFOLATE REDUCTASE"/>
    <property type="match status" value="1"/>
</dbReference>
<dbReference type="GO" id="GO:0046654">
    <property type="term" value="P:tetrahydrofolate biosynthetic process"/>
    <property type="evidence" value="ECO:0007669"/>
    <property type="project" value="InterPro"/>
</dbReference>
<keyword evidence="5" id="KW-0521">NADP</keyword>
<dbReference type="GO" id="GO:0046655">
    <property type="term" value="P:folic acid metabolic process"/>
    <property type="evidence" value="ECO:0007669"/>
    <property type="project" value="TreeGrafter"/>
</dbReference>
<dbReference type="EC" id="1.5.1.3" evidence="2"/>
<evidence type="ECO:0000256" key="3">
    <source>
        <dbReference type="ARBA" id="ARBA00018886"/>
    </source>
</evidence>
<dbReference type="Proteomes" id="UP000070700">
    <property type="component" value="Unassembled WGS sequence"/>
</dbReference>
<evidence type="ECO:0000259" key="7">
    <source>
        <dbReference type="PROSITE" id="PS51330"/>
    </source>
</evidence>
<dbReference type="AlphaFoldDB" id="A0A194X246"/>
<reference evidence="8 9" key="1">
    <citation type="submission" date="2015-10" db="EMBL/GenBank/DDBJ databases">
        <title>Full genome of DAOMC 229536 Phialocephala scopiformis, a fungal endophyte of spruce producing the potent anti-insectan compound rugulosin.</title>
        <authorList>
            <consortium name="DOE Joint Genome Institute"/>
            <person name="Walker A.K."/>
            <person name="Frasz S.L."/>
            <person name="Seifert K.A."/>
            <person name="Miller J.D."/>
            <person name="Mondo S.J."/>
            <person name="Labutti K."/>
            <person name="Lipzen A."/>
            <person name="Dockter R."/>
            <person name="Kennedy M."/>
            <person name="Grigoriev I.V."/>
            <person name="Spatafora J.W."/>
        </authorList>
    </citation>
    <scope>NUCLEOTIDE SEQUENCE [LARGE SCALE GENOMIC DNA]</scope>
    <source>
        <strain evidence="8 9">CBS 120377</strain>
    </source>
</reference>
<dbReference type="InParanoid" id="A0A194X246"/>
<dbReference type="CDD" id="cd00209">
    <property type="entry name" value="DHFR"/>
    <property type="match status" value="1"/>
</dbReference>
<name>A0A194X246_MOLSC</name>
<comment type="pathway">
    <text evidence="1">Cofactor biosynthesis; tetrahydrofolate biosynthesis; 5,6,7,8-tetrahydrofolate from 7,8-dihydrofolate: step 1/1.</text>
</comment>
<dbReference type="GO" id="GO:0046452">
    <property type="term" value="P:dihydrofolate metabolic process"/>
    <property type="evidence" value="ECO:0007669"/>
    <property type="project" value="TreeGrafter"/>
</dbReference>
<dbReference type="PANTHER" id="PTHR48069:SF3">
    <property type="entry name" value="DIHYDROFOLATE REDUCTASE"/>
    <property type="match status" value="1"/>
</dbReference>
<keyword evidence="6" id="KW-0560">Oxidoreductase</keyword>
<dbReference type="GeneID" id="28819340"/>
<gene>
    <name evidence="8" type="ORF">LY89DRAFT_590791</name>
</gene>
<dbReference type="EMBL" id="KQ947421">
    <property type="protein sequence ID" value="KUJ14069.1"/>
    <property type="molecule type" value="Genomic_DNA"/>
</dbReference>
<dbReference type="InterPro" id="IPR024072">
    <property type="entry name" value="DHFR-like_dom_sf"/>
</dbReference>
<sequence length="234" mass="26699">MQSNIARPSQSGSERRSVTIIVAASQSMGMSFKRRLPWPRLQRENAYFHNTTKRVPTEGTLNAVIFGYNTWDKTPTKYYLGRINVVITKDPEEALQRLSSEYRNDFVHVATDINTAVELLERTYPYPDNGFADGHVGAETRVGTPYLGRIFVIGGAGLCREALSYSWVDRLLLTRVICDFKADTFFPLVLGGRGNEEWRRQDDQAFQNWGGDEVPIGVQFENGLEWQTFMFERA</sequence>
<evidence type="ECO:0000256" key="1">
    <source>
        <dbReference type="ARBA" id="ARBA00004903"/>
    </source>
</evidence>
<dbReference type="STRING" id="149040.A0A194X246"/>
<protein>
    <recommendedName>
        <fullName evidence="3">Dihydrofolate reductase</fullName>
        <ecNumber evidence="2">1.5.1.3</ecNumber>
    </recommendedName>
</protein>
<proteinExistence type="predicted"/>
<dbReference type="PROSITE" id="PS51330">
    <property type="entry name" value="DHFR_2"/>
    <property type="match status" value="1"/>
</dbReference>
<evidence type="ECO:0000256" key="5">
    <source>
        <dbReference type="ARBA" id="ARBA00022857"/>
    </source>
</evidence>
<evidence type="ECO:0000313" key="8">
    <source>
        <dbReference type="EMBL" id="KUJ14069.1"/>
    </source>
</evidence>
<dbReference type="KEGG" id="psco:LY89DRAFT_590791"/>
<dbReference type="InterPro" id="IPR012259">
    <property type="entry name" value="DHFR"/>
</dbReference>
<dbReference type="RefSeq" id="XP_018068424.1">
    <property type="nucleotide sequence ID" value="XM_018209614.1"/>
</dbReference>
<keyword evidence="9" id="KW-1185">Reference proteome</keyword>
<dbReference type="GO" id="GO:0004146">
    <property type="term" value="F:dihydrofolate reductase activity"/>
    <property type="evidence" value="ECO:0007669"/>
    <property type="project" value="UniProtKB-EC"/>
</dbReference>
<evidence type="ECO:0000313" key="9">
    <source>
        <dbReference type="Proteomes" id="UP000070700"/>
    </source>
</evidence>
<keyword evidence="4" id="KW-0554">One-carbon metabolism</keyword>
<dbReference type="GO" id="GO:0005739">
    <property type="term" value="C:mitochondrion"/>
    <property type="evidence" value="ECO:0007669"/>
    <property type="project" value="TreeGrafter"/>
</dbReference>
<dbReference type="GO" id="GO:0006730">
    <property type="term" value="P:one-carbon metabolic process"/>
    <property type="evidence" value="ECO:0007669"/>
    <property type="project" value="UniProtKB-KW"/>
</dbReference>
<dbReference type="InterPro" id="IPR001796">
    <property type="entry name" value="DHFR_dom"/>
</dbReference>